<proteinExistence type="predicted"/>
<name>A0A7Y0SG41_VIBPH</name>
<dbReference type="InterPro" id="IPR015943">
    <property type="entry name" value="WD40/YVTN_repeat-like_dom_sf"/>
</dbReference>
<evidence type="ECO:0000313" key="2">
    <source>
        <dbReference type="EMBL" id="NMU82738.1"/>
    </source>
</evidence>
<dbReference type="Pfam" id="PF13360">
    <property type="entry name" value="PQQ_2"/>
    <property type="match status" value="1"/>
</dbReference>
<dbReference type="InterPro" id="IPR002372">
    <property type="entry name" value="PQQ_rpt_dom"/>
</dbReference>
<dbReference type="AlphaFoldDB" id="A0A7Y0SG41"/>
<evidence type="ECO:0000259" key="1">
    <source>
        <dbReference type="Pfam" id="PF13360"/>
    </source>
</evidence>
<organism evidence="2 3">
    <name type="scientific">Vibrio parahaemolyticus</name>
    <dbReference type="NCBI Taxonomy" id="670"/>
    <lineage>
        <taxon>Bacteria</taxon>
        <taxon>Pseudomonadati</taxon>
        <taxon>Pseudomonadota</taxon>
        <taxon>Gammaproteobacteria</taxon>
        <taxon>Vibrionales</taxon>
        <taxon>Vibrionaceae</taxon>
        <taxon>Vibrio</taxon>
    </lineage>
</organism>
<protein>
    <submittedName>
        <fullName evidence="2">PQQ-binding-like beta-propeller repeat protein</fullName>
    </submittedName>
</protein>
<evidence type="ECO:0000313" key="3">
    <source>
        <dbReference type="Proteomes" id="UP000518904"/>
    </source>
</evidence>
<feature type="non-terminal residue" evidence="2">
    <location>
        <position position="86"/>
    </location>
</feature>
<feature type="non-terminal residue" evidence="2">
    <location>
        <position position="1"/>
    </location>
</feature>
<accession>A0A7Y0SG41</accession>
<feature type="domain" description="Pyrrolo-quinoline quinone repeat" evidence="1">
    <location>
        <begin position="2"/>
        <end position="86"/>
    </location>
</feature>
<reference evidence="2 3" key="1">
    <citation type="submission" date="2020-04" db="EMBL/GenBank/DDBJ databases">
        <title>Whole-genome sequencing of Vibrio spp. from China reveals different genetic environments of blaCTX-M-14 among diverse lineages.</title>
        <authorList>
            <person name="Zheng Z."/>
            <person name="Ye L."/>
            <person name="Chen S."/>
        </authorList>
    </citation>
    <scope>NUCLEOTIDE SEQUENCE [LARGE SCALE GENOMIC DNA]</scope>
    <source>
        <strain evidence="2 3">Vb0551</strain>
    </source>
</reference>
<dbReference type="InterPro" id="IPR011047">
    <property type="entry name" value="Quinoprotein_ADH-like_sf"/>
</dbReference>
<dbReference type="Proteomes" id="UP000518904">
    <property type="component" value="Unassembled WGS sequence"/>
</dbReference>
<dbReference type="EMBL" id="JABCLB010000952">
    <property type="protein sequence ID" value="NMU82738.1"/>
    <property type="molecule type" value="Genomic_DNA"/>
</dbReference>
<dbReference type="Gene3D" id="2.130.10.10">
    <property type="entry name" value="YVTN repeat-like/Quinoprotein amine dehydrogenase"/>
    <property type="match status" value="1"/>
</dbReference>
<gene>
    <name evidence="2" type="ORF">HKB16_07560</name>
</gene>
<comment type="caution">
    <text evidence="2">The sequence shown here is derived from an EMBL/GenBank/DDBJ whole genome shotgun (WGS) entry which is preliminary data.</text>
</comment>
<dbReference type="SUPFAM" id="SSF50998">
    <property type="entry name" value="Quinoprotein alcohol dehydrogenase-like"/>
    <property type="match status" value="1"/>
</dbReference>
<sequence>KPVADSGLIIINTSRGMLIALNESTGEQRWALSTEVPNLTLRGDSTPTAIGGGVFWGTANGRLAAAIVERGQLIWQQPVGTPKGAT</sequence>